<dbReference type="GO" id="GO:0005829">
    <property type="term" value="C:cytosol"/>
    <property type="evidence" value="ECO:0007669"/>
    <property type="project" value="TreeGrafter"/>
</dbReference>
<dbReference type="InterPro" id="IPR009078">
    <property type="entry name" value="Ferritin-like_SF"/>
</dbReference>
<dbReference type="GO" id="GO:0016491">
    <property type="term" value="F:oxidoreductase activity"/>
    <property type="evidence" value="ECO:0007669"/>
    <property type="project" value="UniProtKB-KW"/>
</dbReference>
<evidence type="ECO:0000313" key="1">
    <source>
        <dbReference type="EMBL" id="MDH1332702.1"/>
    </source>
</evidence>
<name>A0AA42TME0_9BURK</name>
<protein>
    <submittedName>
        <fullName evidence="1">Benzoyl-CoA 2,3-epoxidase subunit BoxB</fullName>
        <ecNumber evidence="1">1.14.13.208</ecNumber>
    </submittedName>
</protein>
<dbReference type="AlphaFoldDB" id="A0AA42TME0"/>
<dbReference type="EC" id="1.14.13.208" evidence="1"/>
<proteinExistence type="predicted"/>
<dbReference type="RefSeq" id="WP_003065233.1">
    <property type="nucleotide sequence ID" value="NZ_ADVQ01000039.1"/>
</dbReference>
<reference evidence="1" key="1">
    <citation type="submission" date="2022-09" db="EMBL/GenBank/DDBJ databases">
        <title>Intensive care unit water sources are persistently colonized with multi-drug resistant bacteria and are the site of extensive horizontal gene transfer of antibiotic resistance genes.</title>
        <authorList>
            <person name="Diorio-Toth L."/>
        </authorList>
    </citation>
    <scope>NUCLEOTIDE SEQUENCE</scope>
    <source>
        <strain evidence="1">GD03832</strain>
    </source>
</reference>
<gene>
    <name evidence="1" type="primary">boxB</name>
    <name evidence="1" type="ORF">N5D63_00935</name>
</gene>
<dbReference type="PANTHER" id="PTHR30458">
    <property type="entry name" value="PHENYLACETIC ACID DEGRADATION PROTEIN PAA"/>
    <property type="match status" value="1"/>
</dbReference>
<dbReference type="Gene3D" id="1.10.620.20">
    <property type="entry name" value="Ribonucleotide Reductase, subunit A"/>
    <property type="match status" value="1"/>
</dbReference>
<dbReference type="InterPro" id="IPR012348">
    <property type="entry name" value="RNR-like"/>
</dbReference>
<dbReference type="PANTHER" id="PTHR30458:SF0">
    <property type="entry name" value="1,2-PHENYLACETYL-COA EPOXIDASE, SUBUNIT C"/>
    <property type="match status" value="1"/>
</dbReference>
<accession>A0AA42TME0</accession>
<dbReference type="Proteomes" id="UP001161065">
    <property type="component" value="Unassembled WGS sequence"/>
</dbReference>
<evidence type="ECO:0000313" key="2">
    <source>
        <dbReference type="Proteomes" id="UP001161065"/>
    </source>
</evidence>
<sequence>MSSIDYSQKIPNNVDLSGDRTLQRALESWQPNFIRWWDDVGPEGSTNHEVYLRTAVSVDPQGWAQFGYVKMRDYRWGIFLNPADQERSIHFGDHKGEKAWQDVPGEHRANLRRIIVTQGDTEPASVEQQRHLGLTAPSMYDLRNLFQVNVEEGRHLWAMVYLLHKHFGRDGREEAEALLERQSGDENNPRILGAFNEKTPDWLAFFMFTYFTDRDGKFQLAALAESAFDPLARTTKFMLTEEAHHMFVGESGVSRVLARTCQVMNELKTDDVNKLRNAGVIDLPTIQRYLNFHYSVTIDLFGADQSSNAATFYSSGLKGRYEEGKREDDHRLHDQNYKVLEVVDGKLQEKEVPMLNALNEVLRDDYIKDSNAGVGRWNKVMEKAGIDFRLTVPHKAFNRQIGALAGVRISPDGRPVSEQEWLARKNEWLASDDDRSFVASLMKPCLEPGKFAGWIAPPVMGINRQPVDFEYVKF</sequence>
<dbReference type="InterPro" id="IPR052703">
    <property type="entry name" value="Aromatic_CoA_ox/epox"/>
</dbReference>
<dbReference type="GO" id="GO:0010124">
    <property type="term" value="P:phenylacetate catabolic process"/>
    <property type="evidence" value="ECO:0007669"/>
    <property type="project" value="TreeGrafter"/>
</dbReference>
<dbReference type="SUPFAM" id="SSF47240">
    <property type="entry name" value="Ferritin-like"/>
    <property type="match status" value="1"/>
</dbReference>
<dbReference type="NCBIfam" id="TIGR03225">
    <property type="entry name" value="benzo_boxB"/>
    <property type="match status" value="1"/>
</dbReference>
<dbReference type="InterPro" id="IPR017635">
    <property type="entry name" value="Benzoyl_CoA_Oase_BoxB"/>
</dbReference>
<keyword evidence="1" id="KW-0560">Oxidoreductase</keyword>
<dbReference type="EMBL" id="JAOCEK010000001">
    <property type="protein sequence ID" value="MDH1332702.1"/>
    <property type="molecule type" value="Genomic_DNA"/>
</dbReference>
<organism evidence="1 2">
    <name type="scientific">Comamonas thiooxydans</name>
    <dbReference type="NCBI Taxonomy" id="363952"/>
    <lineage>
        <taxon>Bacteria</taxon>
        <taxon>Pseudomonadati</taxon>
        <taxon>Pseudomonadota</taxon>
        <taxon>Betaproteobacteria</taxon>
        <taxon>Burkholderiales</taxon>
        <taxon>Comamonadaceae</taxon>
        <taxon>Comamonas</taxon>
    </lineage>
</organism>
<comment type="caution">
    <text evidence="1">The sequence shown here is derived from an EMBL/GenBank/DDBJ whole genome shotgun (WGS) entry which is preliminary data.</text>
</comment>